<keyword evidence="2" id="KW-1185">Reference proteome</keyword>
<protein>
    <submittedName>
        <fullName evidence="1">Phosphatidylethanolamine N-methyltransferase PmtA</fullName>
        <ecNumber evidence="1">2.1.1.17</ecNumber>
    </submittedName>
</protein>
<evidence type="ECO:0000313" key="1">
    <source>
        <dbReference type="EMBL" id="AKL93989.1"/>
    </source>
</evidence>
<keyword evidence="1" id="KW-0808">Transferase</keyword>
<dbReference type="InterPro" id="IPR013216">
    <property type="entry name" value="Methyltransf_11"/>
</dbReference>
<dbReference type="EMBL" id="CP009687">
    <property type="protein sequence ID" value="AKL93989.1"/>
    <property type="molecule type" value="Genomic_DNA"/>
</dbReference>
<dbReference type="Pfam" id="PF08241">
    <property type="entry name" value="Methyltransf_11"/>
    <property type="match status" value="1"/>
</dbReference>
<gene>
    <name evidence="1" type="primary">pmtA</name>
    <name evidence="1" type="ORF">CACET_c04790</name>
</gene>
<dbReference type="PATRIC" id="fig|84022.5.peg.1614"/>
<reference evidence="1 2" key="1">
    <citation type="submission" date="2014-10" db="EMBL/GenBank/DDBJ databases">
        <title>Genome sequence of Clostridium aceticum DSM 1496.</title>
        <authorList>
            <person name="Poehlein A."/>
            <person name="Schiel-Bengelsdorf B."/>
            <person name="Gottschalk G."/>
            <person name="Duerre P."/>
            <person name="Daniel R."/>
        </authorList>
    </citation>
    <scope>NUCLEOTIDE SEQUENCE [LARGE SCALE GENOMIC DNA]</scope>
    <source>
        <strain evidence="1 2">DSM 1496</strain>
    </source>
</reference>
<dbReference type="InterPro" id="IPR029063">
    <property type="entry name" value="SAM-dependent_MTases_sf"/>
</dbReference>
<organism evidence="1 2">
    <name type="scientific">Clostridium aceticum</name>
    <dbReference type="NCBI Taxonomy" id="84022"/>
    <lineage>
        <taxon>Bacteria</taxon>
        <taxon>Bacillati</taxon>
        <taxon>Bacillota</taxon>
        <taxon>Clostridia</taxon>
        <taxon>Eubacteriales</taxon>
        <taxon>Clostridiaceae</taxon>
        <taxon>Clostridium</taxon>
    </lineage>
</organism>
<proteinExistence type="predicted"/>
<dbReference type="KEGG" id="cace:CACET_c04790"/>
<sequence length="208" mass="23803">MNIQTDRIRKRYNRVAKIYDLLEGPMEKMALGRWRKPIFESLKGKVLEIGVGTGKNIEYYHDDIEVTAIDFSPNMLKKAGEKVQKLGAKVELKEMDAQKMDLPDNSFDYVVATCVFCSIPDPIKGFKEVKRVLKPGGKVILIEHVRSEKKVVGLLMDLMNPLTVNLYGANINRRTEENVKIAGFKNVKITNLWNDIVKKIEITKENHQ</sequence>
<dbReference type="Gene3D" id="3.40.50.150">
    <property type="entry name" value="Vaccinia Virus protein VP39"/>
    <property type="match status" value="1"/>
</dbReference>
<dbReference type="CDD" id="cd02440">
    <property type="entry name" value="AdoMet_MTases"/>
    <property type="match status" value="1"/>
</dbReference>
<dbReference type="GO" id="GO:0004608">
    <property type="term" value="F:phosphatidylethanolamine N-methyltransferase activity"/>
    <property type="evidence" value="ECO:0007669"/>
    <property type="project" value="UniProtKB-EC"/>
</dbReference>
<keyword evidence="1" id="KW-0489">Methyltransferase</keyword>
<dbReference type="GO" id="GO:0032259">
    <property type="term" value="P:methylation"/>
    <property type="evidence" value="ECO:0007669"/>
    <property type="project" value="UniProtKB-KW"/>
</dbReference>
<dbReference type="EC" id="2.1.1.17" evidence="1"/>
<evidence type="ECO:0000313" key="2">
    <source>
        <dbReference type="Proteomes" id="UP000035704"/>
    </source>
</evidence>
<dbReference type="OrthoDB" id="9772751at2"/>
<dbReference type="PANTHER" id="PTHR45036:SF1">
    <property type="entry name" value="METHYLTRANSFERASE LIKE 7A"/>
    <property type="match status" value="1"/>
</dbReference>
<dbReference type="PANTHER" id="PTHR45036">
    <property type="entry name" value="METHYLTRANSFERASE LIKE 7B"/>
    <property type="match status" value="1"/>
</dbReference>
<dbReference type="Proteomes" id="UP000035704">
    <property type="component" value="Chromosome"/>
</dbReference>
<dbReference type="InterPro" id="IPR052356">
    <property type="entry name" value="Thiol_S-MT"/>
</dbReference>
<dbReference type="STRING" id="84022.CACET_c04790"/>
<dbReference type="AlphaFoldDB" id="A0A0D8IEB6"/>
<accession>A0A0D8IEB6</accession>
<name>A0A0D8IEB6_9CLOT</name>
<dbReference type="SUPFAM" id="SSF53335">
    <property type="entry name" value="S-adenosyl-L-methionine-dependent methyltransferases"/>
    <property type="match status" value="1"/>
</dbReference>
<dbReference type="RefSeq" id="WP_044823140.1">
    <property type="nucleotide sequence ID" value="NZ_CP009687.1"/>
</dbReference>